<sequence length="613" mass="66772">MRRHSWVVLSCLLLVLLINGVIGITGAEVPVYKDASAPIDLRVEDLLSRMTLAEKIGQMTQAERGAITPQEVRRYFIGSVLSGGGSAPSPNTAENWAQMYDGFQKAAMSTRLGIPILYGTDAVHGHNNLWGATIFPHNIGLGATRDPELLERIGRITALETKATGANWTFSPCVAVARDVRWGRTYESFGETPELQRLLVGSYIKGLQGPNAEMGGEYLVATAKHFLGDGGATWGTGGAGYKIDRGNVAVSEEELRAIHLPGYLEAIKAGVGTIMVAFNSYQGMKMHEHKYLITDVLKNELGFDGFVITDWEGIREIPAPNYYQKVVRAVNAGIDMFMEPNGWRDFITNLEKAVRNGDVSEERIDDAVRRILRVKFKAGLFDAPYANRDLLAQKLIGCEAHRAVAREAVRKSLVLLKNENNLLPLAKESRIYIAGSNADDLGNQCGGWTITWQGKSGPITIGTTIREGIEAALKEPGRLVSNLDEADVAVVVVGEKPYAEGVGDNGKLTLGAPDLMVLNQVKAAGVPVVVIIVSGRPLMITHLLKDWDALVAAWLPGTEGQGVADVLFGDYNFTGKLPVTWPKDLDRYPLNYGDADYDPLFSYGYGLAMDLKK</sequence>
<dbReference type="PROSITE" id="PS00775">
    <property type="entry name" value="GLYCOSYL_HYDROL_F3"/>
    <property type="match status" value="1"/>
</dbReference>
<evidence type="ECO:0000313" key="11">
    <source>
        <dbReference type="Proteomes" id="UP000657177"/>
    </source>
</evidence>
<dbReference type="PANTHER" id="PTHR30620:SF16">
    <property type="entry name" value="LYSOSOMAL BETA GLUCOSIDASE"/>
    <property type="match status" value="1"/>
</dbReference>
<dbReference type="AlphaFoldDB" id="A0A8J6HSN2"/>
<dbReference type="EMBL" id="JAAKDE010000015">
    <property type="protein sequence ID" value="MBA2133431.1"/>
    <property type="molecule type" value="Genomic_DNA"/>
</dbReference>
<keyword evidence="11" id="KW-1185">Reference proteome</keyword>
<evidence type="ECO:0000256" key="7">
    <source>
        <dbReference type="RuleBase" id="RU361161"/>
    </source>
</evidence>
<keyword evidence="4" id="KW-0732">Signal</keyword>
<protein>
    <recommendedName>
        <fullName evidence="3">beta-glucosidase</fullName>
        <ecNumber evidence="3">3.2.1.21</ecNumber>
    </recommendedName>
</protein>
<accession>A0A8J6HSN2</accession>
<dbReference type="GO" id="GO:0008422">
    <property type="term" value="F:beta-glucosidase activity"/>
    <property type="evidence" value="ECO:0007669"/>
    <property type="project" value="UniProtKB-EC"/>
</dbReference>
<dbReference type="Gene3D" id="3.20.20.300">
    <property type="entry name" value="Glycoside hydrolase, family 3, N-terminal domain"/>
    <property type="match status" value="1"/>
</dbReference>
<dbReference type="GO" id="GO:0009251">
    <property type="term" value="P:glucan catabolic process"/>
    <property type="evidence" value="ECO:0007669"/>
    <property type="project" value="TreeGrafter"/>
</dbReference>
<dbReference type="InterPro" id="IPR002772">
    <property type="entry name" value="Glyco_hydro_3_C"/>
</dbReference>
<dbReference type="PANTHER" id="PTHR30620">
    <property type="entry name" value="PERIPLASMIC BETA-GLUCOSIDASE-RELATED"/>
    <property type="match status" value="1"/>
</dbReference>
<reference evidence="10" key="1">
    <citation type="submission" date="2020-06" db="EMBL/GenBank/DDBJ databases">
        <title>Novel chitinolytic bacterium.</title>
        <authorList>
            <person name="Ungkulpasvich U."/>
            <person name="Kosugi A."/>
            <person name="Uke A."/>
        </authorList>
    </citation>
    <scope>NUCLEOTIDE SEQUENCE</scope>
    <source>
        <strain evidence="10">UUS1-1</strain>
    </source>
</reference>
<dbReference type="InterPro" id="IPR036881">
    <property type="entry name" value="Glyco_hydro_3_C_sf"/>
</dbReference>
<comment type="caution">
    <text evidence="10">The sequence shown here is derived from an EMBL/GenBank/DDBJ whole genome shotgun (WGS) entry which is preliminary data.</text>
</comment>
<evidence type="ECO:0000256" key="1">
    <source>
        <dbReference type="ARBA" id="ARBA00000448"/>
    </source>
</evidence>
<dbReference type="RefSeq" id="WP_181339900.1">
    <property type="nucleotide sequence ID" value="NZ_JAAKDE010000015.1"/>
</dbReference>
<feature type="domain" description="Glycoside hydrolase family 3 N-terminal" evidence="8">
    <location>
        <begin position="51"/>
        <end position="374"/>
    </location>
</feature>
<evidence type="ECO:0000259" key="8">
    <source>
        <dbReference type="Pfam" id="PF00933"/>
    </source>
</evidence>
<evidence type="ECO:0000256" key="2">
    <source>
        <dbReference type="ARBA" id="ARBA00005336"/>
    </source>
</evidence>
<comment type="similarity">
    <text evidence="2 7">Belongs to the glycosyl hydrolase 3 family.</text>
</comment>
<name>A0A8J6HSN2_9FIRM</name>
<dbReference type="InterPro" id="IPR017853">
    <property type="entry name" value="GH"/>
</dbReference>
<dbReference type="SUPFAM" id="SSF51445">
    <property type="entry name" value="(Trans)glycosidases"/>
    <property type="match status" value="1"/>
</dbReference>
<dbReference type="PRINTS" id="PR00133">
    <property type="entry name" value="GLHYDRLASE3"/>
</dbReference>
<dbReference type="FunFam" id="3.40.50.1700:FF:000002">
    <property type="entry name" value="Glycosyl hydrolase family protein"/>
    <property type="match status" value="1"/>
</dbReference>
<dbReference type="InterPro" id="IPR019800">
    <property type="entry name" value="Glyco_hydro_3_AS"/>
</dbReference>
<dbReference type="Pfam" id="PF01915">
    <property type="entry name" value="Glyco_hydro_3_C"/>
    <property type="match status" value="1"/>
</dbReference>
<evidence type="ECO:0000256" key="6">
    <source>
        <dbReference type="ARBA" id="ARBA00023295"/>
    </source>
</evidence>
<dbReference type="InterPro" id="IPR051915">
    <property type="entry name" value="Cellulose_Degrad_GH3"/>
</dbReference>
<keyword evidence="5 7" id="KW-0378">Hydrolase</keyword>
<proteinExistence type="inferred from homology"/>
<dbReference type="Gene3D" id="3.40.50.1700">
    <property type="entry name" value="Glycoside hydrolase family 3 C-terminal domain"/>
    <property type="match status" value="1"/>
</dbReference>
<keyword evidence="6 7" id="KW-0326">Glycosidase</keyword>
<feature type="domain" description="Glycoside hydrolase family 3 C-terminal" evidence="9">
    <location>
        <begin position="413"/>
        <end position="607"/>
    </location>
</feature>
<gene>
    <name evidence="10" type="ORF">G5B42_07745</name>
</gene>
<evidence type="ECO:0000313" key="10">
    <source>
        <dbReference type="EMBL" id="MBA2133431.1"/>
    </source>
</evidence>
<dbReference type="EC" id="3.2.1.21" evidence="3"/>
<evidence type="ECO:0000256" key="4">
    <source>
        <dbReference type="ARBA" id="ARBA00022729"/>
    </source>
</evidence>
<dbReference type="InterPro" id="IPR001764">
    <property type="entry name" value="Glyco_hydro_3_N"/>
</dbReference>
<comment type="catalytic activity">
    <reaction evidence="1">
        <text>Hydrolysis of terminal, non-reducing beta-D-glucosyl residues with release of beta-D-glucose.</text>
        <dbReference type="EC" id="3.2.1.21"/>
    </reaction>
</comment>
<evidence type="ECO:0000256" key="3">
    <source>
        <dbReference type="ARBA" id="ARBA00012744"/>
    </source>
</evidence>
<dbReference type="SUPFAM" id="SSF52279">
    <property type="entry name" value="Beta-D-glucan exohydrolase, C-terminal domain"/>
    <property type="match status" value="1"/>
</dbReference>
<evidence type="ECO:0000256" key="5">
    <source>
        <dbReference type="ARBA" id="ARBA00022801"/>
    </source>
</evidence>
<dbReference type="Pfam" id="PF00933">
    <property type="entry name" value="Glyco_hydro_3"/>
    <property type="match status" value="1"/>
</dbReference>
<dbReference type="Proteomes" id="UP000657177">
    <property type="component" value="Unassembled WGS sequence"/>
</dbReference>
<organism evidence="10 11">
    <name type="scientific">Capillibacterium thermochitinicola</name>
    <dbReference type="NCBI Taxonomy" id="2699427"/>
    <lineage>
        <taxon>Bacteria</taxon>
        <taxon>Bacillati</taxon>
        <taxon>Bacillota</taxon>
        <taxon>Capillibacterium</taxon>
    </lineage>
</organism>
<evidence type="ECO:0000259" key="9">
    <source>
        <dbReference type="Pfam" id="PF01915"/>
    </source>
</evidence>
<dbReference type="InterPro" id="IPR036962">
    <property type="entry name" value="Glyco_hydro_3_N_sf"/>
</dbReference>